<feature type="transmembrane region" description="Helical" evidence="2">
    <location>
        <begin position="20"/>
        <end position="42"/>
    </location>
</feature>
<proteinExistence type="predicted"/>
<reference evidence="3 4" key="1">
    <citation type="submission" date="2016-07" db="EMBL/GenBank/DDBJ databases">
        <title>Draft genome of the white-rot fungus Obba rivulosa 3A-2.</title>
        <authorList>
            <consortium name="DOE Joint Genome Institute"/>
            <person name="Miettinen O."/>
            <person name="Riley R."/>
            <person name="Acob R."/>
            <person name="Barry K."/>
            <person name="Cullen D."/>
            <person name="De Vries R."/>
            <person name="Hainaut M."/>
            <person name="Hatakka A."/>
            <person name="Henrissat B."/>
            <person name="Hilden K."/>
            <person name="Kuo R."/>
            <person name="Labutti K."/>
            <person name="Lipzen A."/>
            <person name="Makela M.R."/>
            <person name="Sandor L."/>
            <person name="Spatafora J.W."/>
            <person name="Grigoriev I.V."/>
            <person name="Hibbett D.S."/>
        </authorList>
    </citation>
    <scope>NUCLEOTIDE SEQUENCE [LARGE SCALE GENOMIC DNA]</scope>
    <source>
        <strain evidence="3 4">3A-2</strain>
    </source>
</reference>
<evidence type="ECO:0000256" key="1">
    <source>
        <dbReference type="SAM" id="MobiDB-lite"/>
    </source>
</evidence>
<dbReference type="Proteomes" id="UP000250043">
    <property type="component" value="Unassembled WGS sequence"/>
</dbReference>
<feature type="region of interest" description="Disordered" evidence="1">
    <location>
        <begin position="130"/>
        <end position="152"/>
    </location>
</feature>
<dbReference type="OrthoDB" id="2756573at2759"/>
<name>A0A8E2ANA9_9APHY</name>
<accession>A0A8E2ANA9</accession>
<keyword evidence="2" id="KW-0472">Membrane</keyword>
<dbReference type="AlphaFoldDB" id="A0A8E2ANA9"/>
<feature type="transmembrane region" description="Helical" evidence="2">
    <location>
        <begin position="54"/>
        <end position="74"/>
    </location>
</feature>
<evidence type="ECO:0000313" key="3">
    <source>
        <dbReference type="EMBL" id="OCH86419.1"/>
    </source>
</evidence>
<sequence>MASNMHVSDTIVAVLLRNGSVYFIALLTFNILSFLNNLDVLVRTVRSVRAQVTIDIMSAFQIPVTSMVVSHFLLNLREAAYRTPVRILDSRQQSFNFSLNSVPAIPRQSLRFASVISNMGEDLMFGSAEVDDDANTSNRRGSTAPQPTTGST</sequence>
<keyword evidence="2" id="KW-0812">Transmembrane</keyword>
<dbReference type="EMBL" id="KV722529">
    <property type="protein sequence ID" value="OCH86419.1"/>
    <property type="molecule type" value="Genomic_DNA"/>
</dbReference>
<organism evidence="3 4">
    <name type="scientific">Obba rivulosa</name>
    <dbReference type="NCBI Taxonomy" id="1052685"/>
    <lineage>
        <taxon>Eukaryota</taxon>
        <taxon>Fungi</taxon>
        <taxon>Dikarya</taxon>
        <taxon>Basidiomycota</taxon>
        <taxon>Agaricomycotina</taxon>
        <taxon>Agaricomycetes</taxon>
        <taxon>Polyporales</taxon>
        <taxon>Gelatoporiaceae</taxon>
        <taxon>Obba</taxon>
    </lineage>
</organism>
<evidence type="ECO:0000313" key="4">
    <source>
        <dbReference type="Proteomes" id="UP000250043"/>
    </source>
</evidence>
<evidence type="ECO:0000256" key="2">
    <source>
        <dbReference type="SAM" id="Phobius"/>
    </source>
</evidence>
<keyword evidence="2" id="KW-1133">Transmembrane helix</keyword>
<protein>
    <submittedName>
        <fullName evidence="3">Uncharacterized protein</fullName>
    </submittedName>
</protein>
<keyword evidence="4" id="KW-1185">Reference proteome</keyword>
<gene>
    <name evidence="3" type="ORF">OBBRIDRAFT_241626</name>
</gene>
<feature type="compositionally biased region" description="Polar residues" evidence="1">
    <location>
        <begin position="135"/>
        <end position="152"/>
    </location>
</feature>